<accession>A0ABD1EJG6</accession>
<dbReference type="EMBL" id="JBDJPC010000007">
    <property type="protein sequence ID" value="KAL1494647.1"/>
    <property type="molecule type" value="Genomic_DNA"/>
</dbReference>
<gene>
    <name evidence="2" type="ORF">ABEB36_010216</name>
</gene>
<evidence type="ECO:0000313" key="2">
    <source>
        <dbReference type="EMBL" id="KAL1494647.1"/>
    </source>
</evidence>
<dbReference type="InterPro" id="IPR009125">
    <property type="entry name" value="ATPMK"/>
</dbReference>
<feature type="transmembrane region" description="Helical" evidence="1">
    <location>
        <begin position="30"/>
        <end position="49"/>
    </location>
</feature>
<dbReference type="AlphaFoldDB" id="A0ABD1EJG6"/>
<comment type="caution">
    <text evidence="2">The sequence shown here is derived from an EMBL/GenBank/DDBJ whole genome shotgun (WGS) entry which is preliminary data.</text>
</comment>
<name>A0ABD1EJG6_HYPHA</name>
<reference evidence="2 3" key="1">
    <citation type="submission" date="2024-05" db="EMBL/GenBank/DDBJ databases">
        <title>Genetic variation in Jamaican populations of the coffee berry borer (Hypothenemus hampei).</title>
        <authorList>
            <person name="Errbii M."/>
            <person name="Myrie A."/>
        </authorList>
    </citation>
    <scope>NUCLEOTIDE SEQUENCE [LARGE SCALE GENOMIC DNA]</scope>
    <source>
        <strain evidence="2">JA-Hopewell-2020-01-JO</strain>
        <tissue evidence="2">Whole body</tissue>
    </source>
</reference>
<dbReference type="Proteomes" id="UP001566132">
    <property type="component" value="Unassembled WGS sequence"/>
</dbReference>
<evidence type="ECO:0000313" key="3">
    <source>
        <dbReference type="Proteomes" id="UP001566132"/>
    </source>
</evidence>
<sequence length="58" mass="6147">MAGAHEDPPEAAKLTGVSKYFNSITLRGRAHVAMATYASLAVLGLYLYLKPSKKPAAV</sequence>
<proteinExistence type="predicted"/>
<evidence type="ECO:0000256" key="1">
    <source>
        <dbReference type="SAM" id="Phobius"/>
    </source>
</evidence>
<keyword evidence="1" id="KW-1133">Transmembrane helix</keyword>
<evidence type="ECO:0008006" key="4">
    <source>
        <dbReference type="Google" id="ProtNLM"/>
    </source>
</evidence>
<keyword evidence="1" id="KW-0812">Transmembrane</keyword>
<keyword evidence="1" id="KW-0472">Membrane</keyword>
<dbReference type="PRINTS" id="PR01821">
    <property type="entry name" value="DAPIT"/>
</dbReference>
<organism evidence="2 3">
    <name type="scientific">Hypothenemus hampei</name>
    <name type="common">Coffee berry borer</name>
    <dbReference type="NCBI Taxonomy" id="57062"/>
    <lineage>
        <taxon>Eukaryota</taxon>
        <taxon>Metazoa</taxon>
        <taxon>Ecdysozoa</taxon>
        <taxon>Arthropoda</taxon>
        <taxon>Hexapoda</taxon>
        <taxon>Insecta</taxon>
        <taxon>Pterygota</taxon>
        <taxon>Neoptera</taxon>
        <taxon>Endopterygota</taxon>
        <taxon>Coleoptera</taxon>
        <taxon>Polyphaga</taxon>
        <taxon>Cucujiformia</taxon>
        <taxon>Curculionidae</taxon>
        <taxon>Scolytinae</taxon>
        <taxon>Hypothenemus</taxon>
    </lineage>
</organism>
<dbReference type="Pfam" id="PF14960">
    <property type="entry name" value="ATP_synth_reg"/>
    <property type="match status" value="1"/>
</dbReference>
<keyword evidence="3" id="KW-1185">Reference proteome</keyword>
<protein>
    <recommendedName>
        <fullName evidence="4">Up-regulated during skeletal muscle growth protein 5</fullName>
    </recommendedName>
</protein>